<dbReference type="PANTHER" id="PTHR14208:SF2">
    <property type="entry name" value="PROTEIN KRASAVIETZ"/>
    <property type="match status" value="1"/>
</dbReference>
<accession>A0AA88L1Z5</accession>
<dbReference type="SMART" id="SM00515">
    <property type="entry name" value="eIF5C"/>
    <property type="match status" value="1"/>
</dbReference>
<comment type="similarity">
    <text evidence="1">Belongs to the BZW family.</text>
</comment>
<dbReference type="GO" id="GO:0005737">
    <property type="term" value="C:cytoplasm"/>
    <property type="evidence" value="ECO:0007669"/>
    <property type="project" value="TreeGrafter"/>
</dbReference>
<dbReference type="InterPro" id="IPR043510">
    <property type="entry name" value="W2_5MP1/2"/>
</dbReference>
<dbReference type="SUPFAM" id="SSF48371">
    <property type="entry name" value="ARM repeat"/>
    <property type="match status" value="1"/>
</dbReference>
<dbReference type="Pfam" id="PF02020">
    <property type="entry name" value="W2"/>
    <property type="match status" value="1"/>
</dbReference>
<dbReference type="AlphaFoldDB" id="A0AA88L1Z5"/>
<dbReference type="FunFam" id="1.25.40.180:FF:000006">
    <property type="entry name" value="Basic leucine zipper and W2 domain-containing protein 1"/>
    <property type="match status" value="1"/>
</dbReference>
<organism evidence="4 5">
    <name type="scientific">Artemia franciscana</name>
    <name type="common">Brine shrimp</name>
    <name type="synonym">Artemia sanfranciscana</name>
    <dbReference type="NCBI Taxonomy" id="6661"/>
    <lineage>
        <taxon>Eukaryota</taxon>
        <taxon>Metazoa</taxon>
        <taxon>Ecdysozoa</taxon>
        <taxon>Arthropoda</taxon>
        <taxon>Crustacea</taxon>
        <taxon>Branchiopoda</taxon>
        <taxon>Anostraca</taxon>
        <taxon>Artemiidae</taxon>
        <taxon>Artemia</taxon>
    </lineage>
</organism>
<dbReference type="GO" id="GO:0006417">
    <property type="term" value="P:regulation of translation"/>
    <property type="evidence" value="ECO:0007669"/>
    <property type="project" value="UniProtKB-ARBA"/>
</dbReference>
<dbReference type="InterPro" id="IPR051245">
    <property type="entry name" value="eIF5-mimic_regulator"/>
</dbReference>
<feature type="domain" description="W2" evidence="3">
    <location>
        <begin position="247"/>
        <end position="419"/>
    </location>
</feature>
<comment type="caution">
    <text evidence="4">The sequence shown here is derived from an EMBL/GenBank/DDBJ whole genome shotgun (WGS) entry which is preliminary data.</text>
</comment>
<dbReference type="Proteomes" id="UP001187531">
    <property type="component" value="Unassembled WGS sequence"/>
</dbReference>
<dbReference type="Gene3D" id="1.25.40.180">
    <property type="match status" value="2"/>
</dbReference>
<evidence type="ECO:0000256" key="2">
    <source>
        <dbReference type="SAM" id="Phobius"/>
    </source>
</evidence>
<reference evidence="4" key="1">
    <citation type="submission" date="2023-07" db="EMBL/GenBank/DDBJ databases">
        <title>Chromosome-level genome assembly of Artemia franciscana.</title>
        <authorList>
            <person name="Jo E."/>
        </authorList>
    </citation>
    <scope>NUCLEOTIDE SEQUENCE</scope>
    <source>
        <tissue evidence="4">Whole body</tissue>
    </source>
</reference>
<evidence type="ECO:0000256" key="1">
    <source>
        <dbReference type="ARBA" id="ARBA00008151"/>
    </source>
</evidence>
<evidence type="ECO:0000313" key="5">
    <source>
        <dbReference type="Proteomes" id="UP001187531"/>
    </source>
</evidence>
<dbReference type="InterPro" id="IPR003307">
    <property type="entry name" value="W2_domain"/>
</dbReference>
<keyword evidence="2" id="KW-1133">Transmembrane helix</keyword>
<dbReference type="PANTHER" id="PTHR14208">
    <property type="entry name" value="BASIC LEUCINE ZIPPER AND W2 DOMAIN-CONTAINING PROTEIN"/>
    <property type="match status" value="1"/>
</dbReference>
<evidence type="ECO:0000259" key="3">
    <source>
        <dbReference type="PROSITE" id="PS51363"/>
    </source>
</evidence>
<keyword evidence="5" id="KW-1185">Reference proteome</keyword>
<dbReference type="GO" id="GO:0016020">
    <property type="term" value="C:membrane"/>
    <property type="evidence" value="ECO:0007669"/>
    <property type="project" value="TreeGrafter"/>
</dbReference>
<dbReference type="InterPro" id="IPR057397">
    <property type="entry name" value="HEAT_5MP1_2"/>
</dbReference>
<proteinExistence type="inferred from homology"/>
<keyword evidence="2" id="KW-0812">Transmembrane</keyword>
<dbReference type="EMBL" id="JAVRJZ010000021">
    <property type="protein sequence ID" value="KAK2704715.1"/>
    <property type="molecule type" value="Genomic_DNA"/>
</dbReference>
<dbReference type="PROSITE" id="PS51363">
    <property type="entry name" value="W2"/>
    <property type="match status" value="1"/>
</dbReference>
<evidence type="ECO:0000313" key="4">
    <source>
        <dbReference type="EMBL" id="KAK2704715.1"/>
    </source>
</evidence>
<name>A0AA88L1Z5_ARTSF</name>
<keyword evidence="2" id="KW-0472">Membrane</keyword>
<feature type="transmembrane region" description="Helical" evidence="2">
    <location>
        <begin position="431"/>
        <end position="452"/>
    </location>
</feature>
<gene>
    <name evidence="4" type="ORF">QYM36_016930</name>
</gene>
<dbReference type="Pfam" id="PF25504">
    <property type="entry name" value="HEAT_5MP1_2"/>
    <property type="match status" value="1"/>
</dbReference>
<dbReference type="InterPro" id="IPR016024">
    <property type="entry name" value="ARM-type_fold"/>
</dbReference>
<sequence>MSSKIEKPTLTGARIKTRKRDEKEKFDPFGFRDAIIQGLNEAGTDLEAVSKFLDTAGSKLDYRRYGEALFDTLIAGGCLAPGGSIVQDAQPGKPYKTELCVFGANEAVDSIRKYEQVLVKLIRRYKYLEKMLEEEMKKVLVFLKGFSESERIKLARFTALLIANGTTPATILASLTNEHLVKDGLAVEFLAEVFNVWKAEKGSQNLTTSLKKAGLDQILPDFFPPNKRSEEYYASFFTEKGLKEIVKFQKAQQSHSLKRELQKVLEEDIQEEKSAKDIAGTLRETIEKHALQGHEVIPLIFNTIMSAVEWNKKEELVASQALQHLKQWAPVFQEFTGESPKAELSLLIRIQEYCFENIAFMKAFQKIILLLYKTDVISEEVILKWYKESHSQKGKSVFLEQMKKFVDWLQNAETGKYIKLFSNLKHASIEGWGIVVYCASFTVFTSRIIRLYRGQERMRRQGGLVKRRAQRFFFNYSYDIWLEEVKKNY</sequence>
<protein>
    <recommendedName>
        <fullName evidence="3">W2 domain-containing protein</fullName>
    </recommendedName>
</protein>
<dbReference type="CDD" id="cd11560">
    <property type="entry name" value="W2_eIF5C_like"/>
    <property type="match status" value="1"/>
</dbReference>